<dbReference type="EMBL" id="DYZF01000064">
    <property type="protein sequence ID" value="HJE50881.1"/>
    <property type="molecule type" value="Genomic_DNA"/>
</dbReference>
<dbReference type="PROSITE" id="PS50893">
    <property type="entry name" value="ABC_TRANSPORTER_2"/>
    <property type="match status" value="1"/>
</dbReference>
<dbReference type="PANTHER" id="PTHR43394">
    <property type="entry name" value="ATP-DEPENDENT PERMEASE MDL1, MITOCHONDRIAL"/>
    <property type="match status" value="1"/>
</dbReference>
<dbReference type="SUPFAM" id="SSF52540">
    <property type="entry name" value="P-loop containing nucleoside triphosphate hydrolases"/>
    <property type="match status" value="1"/>
</dbReference>
<comment type="similarity">
    <text evidence="10">Belongs to the ABC transporter superfamily. Siderophore-Fe(3+) uptake transporter (SIUT) (TC 3.A.1.21) family.</text>
</comment>
<dbReference type="InterPro" id="IPR003439">
    <property type="entry name" value="ABC_transporter-like_ATP-bd"/>
</dbReference>
<organism evidence="14 15">
    <name type="scientific">Tessaracoccus flavescens</name>
    <dbReference type="NCBI Taxonomy" id="399497"/>
    <lineage>
        <taxon>Bacteria</taxon>
        <taxon>Bacillati</taxon>
        <taxon>Actinomycetota</taxon>
        <taxon>Actinomycetes</taxon>
        <taxon>Propionibacteriales</taxon>
        <taxon>Propionibacteriaceae</taxon>
        <taxon>Tessaracoccus</taxon>
    </lineage>
</organism>
<dbReference type="PANTHER" id="PTHR43394:SF1">
    <property type="entry name" value="ATP-BINDING CASSETTE SUB-FAMILY B MEMBER 10, MITOCHONDRIAL"/>
    <property type="match status" value="1"/>
</dbReference>
<evidence type="ECO:0000256" key="6">
    <source>
        <dbReference type="ARBA" id="ARBA00022741"/>
    </source>
</evidence>
<evidence type="ECO:0000256" key="8">
    <source>
        <dbReference type="ARBA" id="ARBA00022989"/>
    </source>
</evidence>
<feature type="transmembrane region" description="Helical" evidence="11">
    <location>
        <begin position="35"/>
        <end position="62"/>
    </location>
</feature>
<dbReference type="GO" id="GO:0015421">
    <property type="term" value="F:ABC-type oligopeptide transporter activity"/>
    <property type="evidence" value="ECO:0007669"/>
    <property type="project" value="TreeGrafter"/>
</dbReference>
<keyword evidence="2" id="KW-0813">Transport</keyword>
<evidence type="ECO:0000259" key="13">
    <source>
        <dbReference type="PROSITE" id="PS50929"/>
    </source>
</evidence>
<evidence type="ECO:0000256" key="4">
    <source>
        <dbReference type="ARBA" id="ARBA00022519"/>
    </source>
</evidence>
<keyword evidence="5 11" id="KW-0812">Transmembrane</keyword>
<keyword evidence="6" id="KW-0547">Nucleotide-binding</keyword>
<dbReference type="Gene3D" id="3.40.50.300">
    <property type="entry name" value="P-loop containing nucleotide triphosphate hydrolases"/>
    <property type="match status" value="1"/>
</dbReference>
<dbReference type="InterPro" id="IPR036640">
    <property type="entry name" value="ABC1_TM_sf"/>
</dbReference>
<dbReference type="InterPro" id="IPR017871">
    <property type="entry name" value="ABC_transporter-like_CS"/>
</dbReference>
<comment type="caution">
    <text evidence="14">The sequence shown here is derived from an EMBL/GenBank/DDBJ whole genome shotgun (WGS) entry which is preliminary data.</text>
</comment>
<evidence type="ECO:0000313" key="14">
    <source>
        <dbReference type="EMBL" id="HJE50881.1"/>
    </source>
</evidence>
<dbReference type="PROSITE" id="PS50929">
    <property type="entry name" value="ABC_TM1F"/>
    <property type="match status" value="1"/>
</dbReference>
<proteinExistence type="inferred from homology"/>
<accession>A0A921EP23</accession>
<dbReference type="InterPro" id="IPR011527">
    <property type="entry name" value="ABC1_TM_dom"/>
</dbReference>
<dbReference type="Gene3D" id="1.20.1560.10">
    <property type="entry name" value="ABC transporter type 1, transmembrane domain"/>
    <property type="match status" value="1"/>
</dbReference>
<evidence type="ECO:0000259" key="12">
    <source>
        <dbReference type="PROSITE" id="PS50893"/>
    </source>
</evidence>
<dbReference type="PROSITE" id="PS00211">
    <property type="entry name" value="ABC_TRANSPORTER_1"/>
    <property type="match status" value="1"/>
</dbReference>
<evidence type="ECO:0000256" key="5">
    <source>
        <dbReference type="ARBA" id="ARBA00022692"/>
    </source>
</evidence>
<keyword evidence="8 11" id="KW-1133">Transmembrane helix</keyword>
<feature type="transmembrane region" description="Helical" evidence="11">
    <location>
        <begin position="82"/>
        <end position="103"/>
    </location>
</feature>
<dbReference type="InterPro" id="IPR039421">
    <property type="entry name" value="Type_1_exporter"/>
</dbReference>
<keyword evidence="9 11" id="KW-0472">Membrane</keyword>
<evidence type="ECO:0000256" key="2">
    <source>
        <dbReference type="ARBA" id="ARBA00022448"/>
    </source>
</evidence>
<gene>
    <name evidence="14" type="ORF">K8V15_02700</name>
</gene>
<dbReference type="GO" id="GO:0016887">
    <property type="term" value="F:ATP hydrolysis activity"/>
    <property type="evidence" value="ECO:0007669"/>
    <property type="project" value="InterPro"/>
</dbReference>
<dbReference type="SMART" id="SM00382">
    <property type="entry name" value="AAA"/>
    <property type="match status" value="1"/>
</dbReference>
<dbReference type="CDD" id="cd18550">
    <property type="entry name" value="ABC_6TM_exporter_like"/>
    <property type="match status" value="1"/>
</dbReference>
<reference evidence="14" key="1">
    <citation type="journal article" date="2021" name="PeerJ">
        <title>Extensive microbial diversity within the chicken gut microbiome revealed by metagenomics and culture.</title>
        <authorList>
            <person name="Gilroy R."/>
            <person name="Ravi A."/>
            <person name="Getino M."/>
            <person name="Pursley I."/>
            <person name="Horton D.L."/>
            <person name="Alikhan N.F."/>
            <person name="Baker D."/>
            <person name="Gharbi K."/>
            <person name="Hall N."/>
            <person name="Watson M."/>
            <person name="Adriaenssens E.M."/>
            <person name="Foster-Nyarko E."/>
            <person name="Jarju S."/>
            <person name="Secka A."/>
            <person name="Antonio M."/>
            <person name="Oren A."/>
            <person name="Chaudhuri R.R."/>
            <person name="La Ragione R."/>
            <person name="Hildebrand F."/>
            <person name="Pallen M.J."/>
        </authorList>
    </citation>
    <scope>NUCLEOTIDE SEQUENCE</scope>
    <source>
        <strain evidence="14">ChiGjej3B3-7470</strain>
    </source>
</reference>
<reference evidence="14" key="2">
    <citation type="submission" date="2021-09" db="EMBL/GenBank/DDBJ databases">
        <authorList>
            <person name="Gilroy R."/>
        </authorList>
    </citation>
    <scope>NUCLEOTIDE SEQUENCE</scope>
    <source>
        <strain evidence="14">ChiGjej3B3-7470</strain>
    </source>
</reference>
<dbReference type="InterPro" id="IPR003593">
    <property type="entry name" value="AAA+_ATPase"/>
</dbReference>
<dbReference type="SUPFAM" id="SSF90123">
    <property type="entry name" value="ABC transporter transmembrane region"/>
    <property type="match status" value="1"/>
</dbReference>
<feature type="transmembrane region" description="Helical" evidence="11">
    <location>
        <begin position="300"/>
        <end position="317"/>
    </location>
</feature>
<dbReference type="Pfam" id="PF00664">
    <property type="entry name" value="ABC_membrane"/>
    <property type="match status" value="1"/>
</dbReference>
<protein>
    <submittedName>
        <fullName evidence="14">ABC transporter ATP-binding protein/permease</fullName>
    </submittedName>
</protein>
<dbReference type="GO" id="GO:0005886">
    <property type="term" value="C:plasma membrane"/>
    <property type="evidence" value="ECO:0007669"/>
    <property type="project" value="UniProtKB-SubCell"/>
</dbReference>
<sequence length="621" mass="66763">MSVGGRGMGGRMIGRLATDPEIKNHKLDRGTARRVIAYGAPFKGLIITFMAAVIVASALSVAPLLLFQRIIDDGVLAGNTSLIVWLSLAVAGMALLSAAIGLLERWCSARIGEGLIYSMRTQIFDHVMRMPIAFFSRSHTGKLVSRLQSDVNGAQQAFTSTLSTLVSNSVTLILVLGSMLVLSWQLTLAALVLLPLFMIPAQLVGRRLADLSRDRMQQQAEMSATMTERFSVSGALLVKLFGNPATEHAQFAGQAKAVADSGVKIAMVSRTFMTAMTLVGALATAMFYGFGGVAAVRDQLTVGTLTALVALLARLYGPLMQLSNLRVDIMTALVSFERVFEVLDLQPLITDKADAKPVDGAPSVKFDDVWFTYPDAQKVSIESLEPTAALGESKSEPVLRGVSFEAKPGQTVALVGPSGAGKTTITHLLARLYDVDSGSVQIAGDDVRDVTLQSLQREIGYVTQDAHLFHDTIEANLKYAKPTATDEELWAALESAQIAGLVRRLPDGLKTVVGERGYRLSGGERQRFAIARLLLKAPPILVLDEATAHLDSESEQAVQEALDNAREGRTSLVIAHRLSTVRHADQILVIEGGRVAESGTHEELLLANGHYANLYATQFSD</sequence>
<keyword evidence="4" id="KW-0997">Cell inner membrane</keyword>
<evidence type="ECO:0000256" key="7">
    <source>
        <dbReference type="ARBA" id="ARBA00022840"/>
    </source>
</evidence>
<keyword evidence="3" id="KW-1003">Cell membrane</keyword>
<name>A0A921EP23_9ACTN</name>
<dbReference type="GO" id="GO:0005524">
    <property type="term" value="F:ATP binding"/>
    <property type="evidence" value="ECO:0007669"/>
    <property type="project" value="UniProtKB-KW"/>
</dbReference>
<evidence type="ECO:0000256" key="11">
    <source>
        <dbReference type="SAM" id="Phobius"/>
    </source>
</evidence>
<dbReference type="Pfam" id="PF00005">
    <property type="entry name" value="ABC_tran"/>
    <property type="match status" value="1"/>
</dbReference>
<evidence type="ECO:0000256" key="3">
    <source>
        <dbReference type="ARBA" id="ARBA00022475"/>
    </source>
</evidence>
<evidence type="ECO:0000313" key="15">
    <source>
        <dbReference type="Proteomes" id="UP000712713"/>
    </source>
</evidence>
<evidence type="ECO:0000256" key="1">
    <source>
        <dbReference type="ARBA" id="ARBA00004429"/>
    </source>
</evidence>
<dbReference type="Proteomes" id="UP000712713">
    <property type="component" value="Unassembled WGS sequence"/>
</dbReference>
<feature type="domain" description="ABC transmembrane type-1" evidence="13">
    <location>
        <begin position="50"/>
        <end position="331"/>
    </location>
</feature>
<feature type="transmembrane region" description="Helical" evidence="11">
    <location>
        <begin position="272"/>
        <end position="294"/>
    </location>
</feature>
<feature type="domain" description="ABC transporter" evidence="12">
    <location>
        <begin position="364"/>
        <end position="617"/>
    </location>
</feature>
<dbReference type="InterPro" id="IPR027417">
    <property type="entry name" value="P-loop_NTPase"/>
</dbReference>
<comment type="subcellular location">
    <subcellularLocation>
        <location evidence="1">Cell inner membrane</location>
        <topology evidence="1">Multi-pass membrane protein</topology>
    </subcellularLocation>
</comment>
<evidence type="ECO:0000256" key="10">
    <source>
        <dbReference type="ARBA" id="ARBA00023455"/>
    </source>
</evidence>
<keyword evidence="7 14" id="KW-0067">ATP-binding</keyword>
<dbReference type="FunFam" id="3.40.50.300:FF:000221">
    <property type="entry name" value="Multidrug ABC transporter ATP-binding protein"/>
    <property type="match status" value="1"/>
</dbReference>
<evidence type="ECO:0000256" key="9">
    <source>
        <dbReference type="ARBA" id="ARBA00023136"/>
    </source>
</evidence>
<dbReference type="AlphaFoldDB" id="A0A921EP23"/>